<evidence type="ECO:0000313" key="9">
    <source>
        <dbReference type="Proteomes" id="UP000240708"/>
    </source>
</evidence>
<dbReference type="InterPro" id="IPR036097">
    <property type="entry name" value="HisK_dim/P_sf"/>
</dbReference>
<dbReference type="SUPFAM" id="SSF55874">
    <property type="entry name" value="ATPase domain of HSP90 chaperone/DNA topoisomerase II/histidine kinase"/>
    <property type="match status" value="1"/>
</dbReference>
<dbReference type="SUPFAM" id="SSF47384">
    <property type="entry name" value="Homodimeric domain of signal transducing histidine kinase"/>
    <property type="match status" value="1"/>
</dbReference>
<evidence type="ECO:0000256" key="1">
    <source>
        <dbReference type="ARBA" id="ARBA00000085"/>
    </source>
</evidence>
<dbReference type="Pfam" id="PF02518">
    <property type="entry name" value="HATPase_c"/>
    <property type="match status" value="1"/>
</dbReference>
<evidence type="ECO:0000313" key="8">
    <source>
        <dbReference type="EMBL" id="PSL04342.1"/>
    </source>
</evidence>
<dbReference type="AlphaFoldDB" id="A0A2P8E4E8"/>
<dbReference type="Gene3D" id="1.10.287.130">
    <property type="match status" value="1"/>
</dbReference>
<feature type="signal peptide" evidence="6">
    <location>
        <begin position="1"/>
        <end position="21"/>
    </location>
</feature>
<evidence type="ECO:0000256" key="6">
    <source>
        <dbReference type="SAM" id="SignalP"/>
    </source>
</evidence>
<dbReference type="InterPro" id="IPR036890">
    <property type="entry name" value="HATPase_C_sf"/>
</dbReference>
<dbReference type="PROSITE" id="PS50109">
    <property type="entry name" value="HIS_KIN"/>
    <property type="match status" value="1"/>
</dbReference>
<proteinExistence type="predicted"/>
<gene>
    <name evidence="8" type="ORF">CLV48_10583</name>
</gene>
<evidence type="ECO:0000256" key="3">
    <source>
        <dbReference type="ARBA" id="ARBA00022553"/>
    </source>
</evidence>
<dbReference type="CDD" id="cd00082">
    <property type="entry name" value="HisKA"/>
    <property type="match status" value="1"/>
</dbReference>
<evidence type="ECO:0000259" key="7">
    <source>
        <dbReference type="PROSITE" id="PS50109"/>
    </source>
</evidence>
<dbReference type="Proteomes" id="UP000240708">
    <property type="component" value="Unassembled WGS sequence"/>
</dbReference>
<dbReference type="InterPro" id="IPR003594">
    <property type="entry name" value="HATPase_dom"/>
</dbReference>
<protein>
    <recommendedName>
        <fullName evidence="2">histidine kinase</fullName>
        <ecNumber evidence="2">2.7.13.3</ecNumber>
    </recommendedName>
</protein>
<dbReference type="InterPro" id="IPR015943">
    <property type="entry name" value="WD40/YVTN_repeat-like_dom_sf"/>
</dbReference>
<keyword evidence="5" id="KW-0472">Membrane</keyword>
<dbReference type="PRINTS" id="PR00344">
    <property type="entry name" value="BCTRLSENSOR"/>
</dbReference>
<evidence type="ECO:0000256" key="2">
    <source>
        <dbReference type="ARBA" id="ARBA00012438"/>
    </source>
</evidence>
<keyword evidence="4" id="KW-0175">Coiled coil</keyword>
<evidence type="ECO:0000256" key="5">
    <source>
        <dbReference type="SAM" id="Phobius"/>
    </source>
</evidence>
<dbReference type="InterPro" id="IPR003661">
    <property type="entry name" value="HisK_dim/P_dom"/>
</dbReference>
<dbReference type="PANTHER" id="PTHR43065">
    <property type="entry name" value="SENSOR HISTIDINE KINASE"/>
    <property type="match status" value="1"/>
</dbReference>
<keyword evidence="3" id="KW-0597">Phosphoprotein</keyword>
<dbReference type="GO" id="GO:0000155">
    <property type="term" value="F:phosphorelay sensor kinase activity"/>
    <property type="evidence" value="ECO:0007669"/>
    <property type="project" value="InterPro"/>
</dbReference>
<accession>A0A2P8E4E8</accession>
<dbReference type="Gene3D" id="2.60.40.10">
    <property type="entry name" value="Immunoglobulins"/>
    <property type="match status" value="1"/>
</dbReference>
<keyword evidence="5" id="KW-0812">Transmembrane</keyword>
<dbReference type="Gene3D" id="2.130.10.10">
    <property type="entry name" value="YVTN repeat-like/Quinoprotein amine dehydrogenase"/>
    <property type="match status" value="4"/>
</dbReference>
<sequence length="1144" mass="126840">MRSIFLTSCVYVILIISKAGAQELPLTHFTTANETNPLPSNMATHVYQDRMGFLWMSVFSSGLIRYDGAKMDLYALEDGLPDLGIWQIMEDDTGHLWASSNGGMVVSEKPLSAYREGKRIKFTTVFDGIKLHNEALTINHLAVDKAGKIWVATINDGIIGYHINGLGKISVDTLTTNFTGKINLAVSSIYPLKNGGILVGLEGGILAEYFQGKGHIRYQSSSSNYDHHLVAVFEDQEEKIWAFRQNGDLLKFENIGETPILISQEAQTNISGIFEMEEGIIWTSNAATGITRIDRNTGEKLGTYSRSNGLLSDNIFNIYKDREGNIWIAQSGGVSKLRFNFRAFENFSAQSLSNEKPVLPSSKVNSILVSSRISSPCRLWIGTESGLACVHSNGKSTIFLEKDGLIGDWVNGLGEDAKGRIWIGTTQGLSGIVYDQNLIPKGASDVRSIRINNKGAYLFSIPNTPPIIAFEKLMLPDQKAGKIESFWFPGFRGMLAILNGEIFEFGIESGLPSSLYKSVAIDPLGFVWVGTLDKGIYKSKIPITSGLIDDQAINNSSLFGQFWAQESGGLTNHIEKMVWHKGVLWLGTQLGLIKLDPDTGKLLALYNTDSGLPANNTISFAVSQNDGNFWLGTNKGLTEFDPVRAEVVKTVSKLDGLIDNEVWLYGSVQTDENGQVYFGSGNGLSIYHPYFDQINEVPPLLEFTSIDKASAFEGRNEITFEYAALSFANVAGVKYKTRLIGYEDKWSEPSTIRRLRYTNLPAYFWAKEYILEVMAINESGIESTSPIRYSFYVQPVWALRWWAFLFYLFVFGLLTWLIHDYQRKKVIKKERDAARLREAELHAQTATARSMAAEAEAKALQADVEKKAIELEKIQVLETAYNELKSAQNQLIQAEKMASLGRLATGIAHEIKNPLNFINNFASVTVDLVGELEVAINAQDLEEIEYLISCLKENSSKIEKHGKRADAIVQSMAQHAKVSKSSFDFVDLNSLVENYLDSAIKNKKSKTPEFGVDFSLDLQQNLGKVKLFGQEFGQAVLNIIGNALDAVWSKKKESGSDFEPKLKISTKQVEDFAEIRIADNGLGIPEDIRERIFEPFFTTKPTGEGTGLGLSLAYDIITQSHNGSLTVETEPGSGTVFIIRVPNT</sequence>
<dbReference type="RefSeq" id="WP_106567248.1">
    <property type="nucleotide sequence ID" value="NZ_PYGF01000005.1"/>
</dbReference>
<dbReference type="Gene3D" id="3.30.565.10">
    <property type="entry name" value="Histidine kinase-like ATPase, C-terminal domain"/>
    <property type="match status" value="1"/>
</dbReference>
<evidence type="ECO:0000256" key="4">
    <source>
        <dbReference type="SAM" id="Coils"/>
    </source>
</evidence>
<name>A0A2P8E4E8_9BACT</name>
<dbReference type="InterPro" id="IPR004358">
    <property type="entry name" value="Sig_transdc_His_kin-like_C"/>
</dbReference>
<organism evidence="8 9">
    <name type="scientific">Cecembia rubra</name>
    <dbReference type="NCBI Taxonomy" id="1485585"/>
    <lineage>
        <taxon>Bacteria</taxon>
        <taxon>Pseudomonadati</taxon>
        <taxon>Bacteroidota</taxon>
        <taxon>Cytophagia</taxon>
        <taxon>Cytophagales</taxon>
        <taxon>Cyclobacteriaceae</taxon>
        <taxon>Cecembia</taxon>
    </lineage>
</organism>
<dbReference type="EC" id="2.7.13.3" evidence="2"/>
<feature type="chain" id="PRO_5015124667" description="histidine kinase" evidence="6">
    <location>
        <begin position="22"/>
        <end position="1144"/>
    </location>
</feature>
<dbReference type="PANTHER" id="PTHR43065:SF42">
    <property type="entry name" value="TWO-COMPONENT SENSOR PPRA"/>
    <property type="match status" value="1"/>
</dbReference>
<comment type="caution">
    <text evidence="8">The sequence shown here is derived from an EMBL/GenBank/DDBJ whole genome shotgun (WGS) entry which is preliminary data.</text>
</comment>
<dbReference type="InterPro" id="IPR011110">
    <property type="entry name" value="Reg_prop"/>
</dbReference>
<dbReference type="EMBL" id="PYGF01000005">
    <property type="protein sequence ID" value="PSL04342.1"/>
    <property type="molecule type" value="Genomic_DNA"/>
</dbReference>
<dbReference type="InterPro" id="IPR013783">
    <property type="entry name" value="Ig-like_fold"/>
</dbReference>
<dbReference type="SMART" id="SM00387">
    <property type="entry name" value="HATPase_c"/>
    <property type="match status" value="1"/>
</dbReference>
<keyword evidence="5" id="KW-1133">Transmembrane helix</keyword>
<dbReference type="InterPro" id="IPR005467">
    <property type="entry name" value="His_kinase_dom"/>
</dbReference>
<feature type="domain" description="Histidine kinase" evidence="7">
    <location>
        <begin position="906"/>
        <end position="1144"/>
    </location>
</feature>
<dbReference type="Pfam" id="PF07494">
    <property type="entry name" value="Reg_prop"/>
    <property type="match status" value="2"/>
</dbReference>
<feature type="coiled-coil region" evidence="4">
    <location>
        <begin position="836"/>
        <end position="897"/>
    </location>
</feature>
<dbReference type="OrthoDB" id="9809670at2"/>
<keyword evidence="9" id="KW-1185">Reference proteome</keyword>
<dbReference type="SUPFAM" id="SSF63829">
    <property type="entry name" value="Calcium-dependent phosphotriesterase"/>
    <property type="match status" value="3"/>
</dbReference>
<reference evidence="8 9" key="1">
    <citation type="submission" date="2018-03" db="EMBL/GenBank/DDBJ databases">
        <title>Genomic Encyclopedia of Archaeal and Bacterial Type Strains, Phase II (KMG-II): from individual species to whole genera.</title>
        <authorList>
            <person name="Goeker M."/>
        </authorList>
    </citation>
    <scope>NUCLEOTIDE SEQUENCE [LARGE SCALE GENOMIC DNA]</scope>
    <source>
        <strain evidence="8 9">DSM 28057</strain>
    </source>
</reference>
<keyword evidence="6" id="KW-0732">Signal</keyword>
<feature type="transmembrane region" description="Helical" evidence="5">
    <location>
        <begin position="799"/>
        <end position="819"/>
    </location>
</feature>
<comment type="catalytic activity">
    <reaction evidence="1">
        <text>ATP + protein L-histidine = ADP + protein N-phospho-L-histidine.</text>
        <dbReference type="EC" id="2.7.13.3"/>
    </reaction>
</comment>